<keyword evidence="2" id="KW-1185">Reference proteome</keyword>
<dbReference type="PANTHER" id="PTHR33395">
    <property type="entry name" value="TRANSCRIPTASE, PUTATIVE-RELATED-RELATED"/>
    <property type="match status" value="1"/>
</dbReference>
<reference evidence="2" key="2">
    <citation type="submission" date="2017-12" db="EMBL/GenBank/DDBJ databases">
        <title>Genome sequence of the Bar-tailed Godwit (Limosa lapponica baueri).</title>
        <authorList>
            <person name="Lima N.C.B."/>
            <person name="Parody-Merino A.M."/>
            <person name="Battley P.F."/>
            <person name="Fidler A.E."/>
            <person name="Prosdocimi F."/>
        </authorList>
    </citation>
    <scope>NUCLEOTIDE SEQUENCE [LARGE SCALE GENOMIC DNA]</scope>
</reference>
<dbReference type="GO" id="GO:0007508">
    <property type="term" value="P:larval heart development"/>
    <property type="evidence" value="ECO:0007669"/>
    <property type="project" value="TreeGrafter"/>
</dbReference>
<dbReference type="GO" id="GO:0061343">
    <property type="term" value="P:cell adhesion involved in heart morphogenesis"/>
    <property type="evidence" value="ECO:0007669"/>
    <property type="project" value="TreeGrafter"/>
</dbReference>
<protein>
    <recommendedName>
        <fullName evidence="3">Rna-directed dna polymerase from mobile element jockey-like</fullName>
    </recommendedName>
</protein>
<evidence type="ECO:0008006" key="3">
    <source>
        <dbReference type="Google" id="ProtNLM"/>
    </source>
</evidence>
<dbReference type="Proteomes" id="UP000233556">
    <property type="component" value="Unassembled WGS sequence"/>
</dbReference>
<accession>A0A2I0UTU0</accession>
<dbReference type="OrthoDB" id="416454at2759"/>
<reference evidence="2" key="1">
    <citation type="submission" date="2017-11" db="EMBL/GenBank/DDBJ databases">
        <authorList>
            <person name="Lima N.C."/>
            <person name="Parody-Merino A.M."/>
            <person name="Battley P.F."/>
            <person name="Fidler A.E."/>
            <person name="Prosdocimi F."/>
        </authorList>
    </citation>
    <scope>NUCLEOTIDE SEQUENCE [LARGE SCALE GENOMIC DNA]</scope>
</reference>
<sequence>MHYISRKETGILEDNLMTFFNDYRKDGIYLSRRGKEIFGSRLANMVSAVGPQAFGTTIQIDANTDSLPVKEVCELLQVLDPYKLMGPENIHPKALKELVDVISRPLSVIFEKSWRLGDIPEDWKKTNVTFIYKKGLKEDPENYRPISLTSVPGKAIE</sequence>
<dbReference type="GO" id="GO:0031012">
    <property type="term" value="C:extracellular matrix"/>
    <property type="evidence" value="ECO:0007669"/>
    <property type="project" value="TreeGrafter"/>
</dbReference>
<dbReference type="EMBL" id="KZ505638">
    <property type="protein sequence ID" value="PKU49450.1"/>
    <property type="molecule type" value="Genomic_DNA"/>
</dbReference>
<name>A0A2I0UTU0_LIMLA</name>
<organism evidence="1 2">
    <name type="scientific">Limosa lapponica baueri</name>
    <dbReference type="NCBI Taxonomy" id="1758121"/>
    <lineage>
        <taxon>Eukaryota</taxon>
        <taxon>Metazoa</taxon>
        <taxon>Chordata</taxon>
        <taxon>Craniata</taxon>
        <taxon>Vertebrata</taxon>
        <taxon>Euteleostomi</taxon>
        <taxon>Archelosauria</taxon>
        <taxon>Archosauria</taxon>
        <taxon>Dinosauria</taxon>
        <taxon>Saurischia</taxon>
        <taxon>Theropoda</taxon>
        <taxon>Coelurosauria</taxon>
        <taxon>Aves</taxon>
        <taxon>Neognathae</taxon>
        <taxon>Neoaves</taxon>
        <taxon>Charadriiformes</taxon>
        <taxon>Scolopacidae</taxon>
        <taxon>Limosa</taxon>
    </lineage>
</organism>
<gene>
    <name evidence="1" type="ORF">llap_315</name>
</gene>
<dbReference type="PANTHER" id="PTHR33395:SF22">
    <property type="entry name" value="REVERSE TRANSCRIPTASE DOMAIN-CONTAINING PROTEIN"/>
    <property type="match status" value="1"/>
</dbReference>
<evidence type="ECO:0000313" key="2">
    <source>
        <dbReference type="Proteomes" id="UP000233556"/>
    </source>
</evidence>
<evidence type="ECO:0000313" key="1">
    <source>
        <dbReference type="EMBL" id="PKU49450.1"/>
    </source>
</evidence>
<dbReference type="AlphaFoldDB" id="A0A2I0UTU0"/>
<proteinExistence type="predicted"/>